<dbReference type="InterPro" id="IPR036428">
    <property type="entry name" value="PCD_sf"/>
</dbReference>
<protein>
    <recommendedName>
        <fullName evidence="4">Putative pterin-4-alpha-carbinolamine dehydratase</fullName>
        <shortName evidence="4">PHS</shortName>
        <ecNumber evidence="4">4.2.1.96</ecNumber>
    </recommendedName>
    <alternativeName>
        <fullName evidence="4">4-alpha-hydroxy-tetrahydropterin dehydratase</fullName>
    </alternativeName>
    <alternativeName>
        <fullName evidence="4">Pterin carbinolamine dehydratase</fullName>
        <shortName evidence="4">PCD</shortName>
    </alternativeName>
</protein>
<dbReference type="EC" id="4.2.1.96" evidence="4"/>
<sequence length="117" mass="13124">MTTTNTLPKKDWSRIPRRALSATELVTKLVDLQGWRLDGDGASVAIEKTFHFANYFETMAFVNAVAFIAHTEDHHPDLSVHYNRCVVRFNTHDVSGISVTDIECAQRVDALVAQPQP</sequence>
<evidence type="ECO:0000256" key="4">
    <source>
        <dbReference type="HAMAP-Rule" id="MF_00434"/>
    </source>
</evidence>
<dbReference type="InterPro" id="IPR001533">
    <property type="entry name" value="Pterin_deHydtase"/>
</dbReference>
<dbReference type="HAMAP" id="MF_00434">
    <property type="entry name" value="Pterin_4_alpha"/>
    <property type="match status" value="1"/>
</dbReference>
<dbReference type="KEGG" id="drg:H9K76_04425"/>
<evidence type="ECO:0000256" key="3">
    <source>
        <dbReference type="ARBA" id="ARBA00023239"/>
    </source>
</evidence>
<name>A0A7G9RR91_9BURK</name>
<dbReference type="AlphaFoldDB" id="A0A7G9RR91"/>
<dbReference type="Gene3D" id="3.30.1360.20">
    <property type="entry name" value="Transcriptional coactivator/pterin dehydratase"/>
    <property type="match status" value="1"/>
</dbReference>
<evidence type="ECO:0000256" key="1">
    <source>
        <dbReference type="ARBA" id="ARBA00001554"/>
    </source>
</evidence>
<dbReference type="RefSeq" id="WP_187598361.1">
    <property type="nucleotide sequence ID" value="NZ_CP060714.1"/>
</dbReference>
<dbReference type="EMBL" id="CP060714">
    <property type="protein sequence ID" value="QNN58116.1"/>
    <property type="molecule type" value="Genomic_DNA"/>
</dbReference>
<gene>
    <name evidence="5" type="ORF">H9K76_04425</name>
</gene>
<keyword evidence="3 4" id="KW-0456">Lyase</keyword>
<reference evidence="5 6" key="1">
    <citation type="submission" date="2020-08" db="EMBL/GenBank/DDBJ databases">
        <title>Genome sequence of Diaphorobacter ruginosibacter DSM 27467T.</title>
        <authorList>
            <person name="Hyun D.-W."/>
            <person name="Bae J.-W."/>
        </authorList>
    </citation>
    <scope>NUCLEOTIDE SEQUENCE [LARGE SCALE GENOMIC DNA]</scope>
    <source>
        <strain evidence="5 6">DSM 27467</strain>
    </source>
</reference>
<proteinExistence type="inferred from homology"/>
<keyword evidence="6" id="KW-1185">Reference proteome</keyword>
<organism evidence="5 6">
    <name type="scientific">Diaphorobacter ruginosibacter</name>
    <dbReference type="NCBI Taxonomy" id="1715720"/>
    <lineage>
        <taxon>Bacteria</taxon>
        <taxon>Pseudomonadati</taxon>
        <taxon>Pseudomonadota</taxon>
        <taxon>Betaproteobacteria</taxon>
        <taxon>Burkholderiales</taxon>
        <taxon>Comamonadaceae</taxon>
        <taxon>Diaphorobacter</taxon>
    </lineage>
</organism>
<dbReference type="PANTHER" id="PTHR12599:SF0">
    <property type="entry name" value="PTERIN-4-ALPHA-CARBINOLAMINE DEHYDRATASE"/>
    <property type="match status" value="1"/>
</dbReference>
<evidence type="ECO:0000313" key="5">
    <source>
        <dbReference type="EMBL" id="QNN58116.1"/>
    </source>
</evidence>
<dbReference type="PANTHER" id="PTHR12599">
    <property type="entry name" value="PTERIN-4-ALPHA-CARBINOLAMINE DEHYDRATASE"/>
    <property type="match status" value="1"/>
</dbReference>
<dbReference type="Pfam" id="PF01329">
    <property type="entry name" value="Pterin_4a"/>
    <property type="match status" value="1"/>
</dbReference>
<comment type="catalytic activity">
    <reaction evidence="1 4">
        <text>(4aS,6R)-4a-hydroxy-L-erythro-5,6,7,8-tetrahydrobiopterin = (6R)-L-erythro-6,7-dihydrobiopterin + H2O</text>
        <dbReference type="Rhea" id="RHEA:11920"/>
        <dbReference type="ChEBI" id="CHEBI:15377"/>
        <dbReference type="ChEBI" id="CHEBI:15642"/>
        <dbReference type="ChEBI" id="CHEBI:43120"/>
        <dbReference type="EC" id="4.2.1.96"/>
    </reaction>
</comment>
<dbReference type="GO" id="GO:0006729">
    <property type="term" value="P:tetrahydrobiopterin biosynthetic process"/>
    <property type="evidence" value="ECO:0007669"/>
    <property type="project" value="InterPro"/>
</dbReference>
<dbReference type="NCBIfam" id="NF002017">
    <property type="entry name" value="PRK00823.1-2"/>
    <property type="match status" value="1"/>
</dbReference>
<dbReference type="CDD" id="cd00488">
    <property type="entry name" value="PCD_DCoH"/>
    <property type="match status" value="1"/>
</dbReference>
<accession>A0A7G9RR91</accession>
<comment type="similarity">
    <text evidence="2 4">Belongs to the pterin-4-alpha-carbinolamine dehydratase family.</text>
</comment>
<dbReference type="GO" id="GO:0008124">
    <property type="term" value="F:4-alpha-hydroxytetrahydrobiopterin dehydratase activity"/>
    <property type="evidence" value="ECO:0007669"/>
    <property type="project" value="UniProtKB-UniRule"/>
</dbReference>
<dbReference type="SUPFAM" id="SSF55248">
    <property type="entry name" value="PCD-like"/>
    <property type="match status" value="1"/>
</dbReference>
<evidence type="ECO:0000313" key="6">
    <source>
        <dbReference type="Proteomes" id="UP000515811"/>
    </source>
</evidence>
<dbReference type="Proteomes" id="UP000515811">
    <property type="component" value="Chromosome"/>
</dbReference>
<evidence type="ECO:0000256" key="2">
    <source>
        <dbReference type="ARBA" id="ARBA00006472"/>
    </source>
</evidence>